<keyword evidence="17" id="KW-1185">Reference proteome</keyword>
<dbReference type="Gene3D" id="3.40.50.300">
    <property type="entry name" value="P-loop containing nucleotide triphosphate hydrolases"/>
    <property type="match status" value="1"/>
</dbReference>
<dbReference type="GO" id="GO:0005524">
    <property type="term" value="F:ATP binding"/>
    <property type="evidence" value="ECO:0007669"/>
    <property type="project" value="UniProtKB-KW"/>
</dbReference>
<dbReference type="InterPro" id="IPR033762">
    <property type="entry name" value="MCM_OB"/>
</dbReference>
<sequence length="654" mass="71730">MHCIFDVAVTLDSEYEKMMAEYLQAAHVQEVVDILLELDNTSSRHYSIAISLHDVLDWDGARGAWLGTFLVHEPSRALPLFEEAIRAVQRSVMAAHEDGHFMSVKPSVHARLYRLPHCTELRKLNVSSLRADDSNCLIQVPGTVIRTGQLKMLQLSREYECAKCKFRHTVRAELEERHQMSLPAECTASGGTGKPCGGTKFELVDGSEECHDYQEVRIQEQDDLIDACKPGDDITVVGTLRKRWRPLSRGNRPDAELAIDALHVHVHNDEVGSARVSRELGAEFEACMRVRGESHLLLVGDAGTGKSALLRHAARLSPRSVLTTGIGATSAGLTCTAIREPGGGRGGSRRREMARGEWMLEAGALVLADGGVCAIDEFDSIREHDRGAIHEAMEQQTLSVAKAGDRGRYGEIWGDTAGLVCKLRTKCSVFAACNPKGKGYDHDRSISVNTGLPSPLLSRFDVVLLLLDKSRAGGGRSEEHDRDAQHILREACGEEGPPPEPDAATWPLEKMRAYVEFVRGSFRPSVTPPAQRAIVAYYSHQRQADTTSEARTTIRLLESAVRLAQAHARLMFREEVTLLDAIYVIVVLESSTLHSRLAGGSICALTSMFDETPDATYPLLRDKILDSLGIDAEGRPLRQGGGGGYPGERLGGYM</sequence>
<evidence type="ECO:0000313" key="17">
    <source>
        <dbReference type="Proteomes" id="UP000013827"/>
    </source>
</evidence>
<dbReference type="Pfam" id="PF00493">
    <property type="entry name" value="MCM"/>
    <property type="match status" value="2"/>
</dbReference>
<dbReference type="SUPFAM" id="SSF52540">
    <property type="entry name" value="P-loop containing nucleoside triphosphate hydrolases"/>
    <property type="match status" value="1"/>
</dbReference>
<evidence type="ECO:0000256" key="2">
    <source>
        <dbReference type="ARBA" id="ARBA00008010"/>
    </source>
</evidence>
<dbReference type="GeneID" id="17259967"/>
<dbReference type="Pfam" id="PF17207">
    <property type="entry name" value="MCM_OB"/>
    <property type="match status" value="1"/>
</dbReference>
<dbReference type="GO" id="GO:0017116">
    <property type="term" value="F:single-stranded DNA helicase activity"/>
    <property type="evidence" value="ECO:0007669"/>
    <property type="project" value="TreeGrafter"/>
</dbReference>
<evidence type="ECO:0000256" key="3">
    <source>
        <dbReference type="ARBA" id="ARBA00012551"/>
    </source>
</evidence>
<keyword evidence="4 14" id="KW-0547">Nucleotide-binding</keyword>
<keyword evidence="7" id="KW-0347">Helicase</keyword>
<dbReference type="GO" id="GO:0042555">
    <property type="term" value="C:MCM complex"/>
    <property type="evidence" value="ECO:0007669"/>
    <property type="project" value="TreeGrafter"/>
</dbReference>
<name>A0A0D3IRD5_EMIH1</name>
<dbReference type="InterPro" id="IPR003593">
    <property type="entry name" value="AAA+_ATPase"/>
</dbReference>
<dbReference type="InterPro" id="IPR041562">
    <property type="entry name" value="MCM_lid"/>
</dbReference>
<dbReference type="InterPro" id="IPR018525">
    <property type="entry name" value="MCM_CS"/>
</dbReference>
<dbReference type="PROSITE" id="PS50051">
    <property type="entry name" value="MCM_2"/>
    <property type="match status" value="1"/>
</dbReference>
<dbReference type="Gene3D" id="2.40.50.140">
    <property type="entry name" value="Nucleic acid-binding proteins"/>
    <property type="match status" value="2"/>
</dbReference>
<dbReference type="InterPro" id="IPR012340">
    <property type="entry name" value="NA-bd_OB-fold"/>
</dbReference>
<dbReference type="Pfam" id="PF17855">
    <property type="entry name" value="MCM_lid"/>
    <property type="match status" value="1"/>
</dbReference>
<dbReference type="KEGG" id="ehx:EMIHUDRAFT_464628"/>
<dbReference type="InterPro" id="IPR001208">
    <property type="entry name" value="MCM_dom"/>
</dbReference>
<evidence type="ECO:0000256" key="1">
    <source>
        <dbReference type="ARBA" id="ARBA00004123"/>
    </source>
</evidence>
<keyword evidence="10" id="KW-0234">DNA repair</keyword>
<keyword evidence="6" id="KW-0378">Hydrolase</keyword>
<evidence type="ECO:0000259" key="15">
    <source>
        <dbReference type="PROSITE" id="PS50051"/>
    </source>
</evidence>
<dbReference type="PANTHER" id="PTHR11630:SF48">
    <property type="entry name" value="DNA HELICASE MCM9"/>
    <property type="match status" value="1"/>
</dbReference>
<dbReference type="OMA" id="HYVKQHF"/>
<accession>A0A0D3IRD5</accession>
<dbReference type="Pfam" id="PF26066">
    <property type="entry name" value="MCM9_N"/>
    <property type="match status" value="1"/>
</dbReference>
<dbReference type="EC" id="3.6.4.12" evidence="3"/>
<dbReference type="PRINTS" id="PR01657">
    <property type="entry name" value="MCMFAMILY"/>
</dbReference>
<dbReference type="InterPro" id="IPR031327">
    <property type="entry name" value="MCM"/>
</dbReference>
<dbReference type="GO" id="GO:0000724">
    <property type="term" value="P:double-strand break repair via homologous recombination"/>
    <property type="evidence" value="ECO:0007669"/>
    <property type="project" value="TreeGrafter"/>
</dbReference>
<dbReference type="eggNOG" id="KOG0477">
    <property type="taxonomic scope" value="Eukaryota"/>
</dbReference>
<evidence type="ECO:0000256" key="9">
    <source>
        <dbReference type="ARBA" id="ARBA00023125"/>
    </source>
</evidence>
<evidence type="ECO:0000256" key="14">
    <source>
        <dbReference type="RuleBase" id="RU004070"/>
    </source>
</evidence>
<dbReference type="GO" id="GO:0016787">
    <property type="term" value="F:hydrolase activity"/>
    <property type="evidence" value="ECO:0007669"/>
    <property type="project" value="UniProtKB-KW"/>
</dbReference>
<evidence type="ECO:0000256" key="5">
    <source>
        <dbReference type="ARBA" id="ARBA00022763"/>
    </source>
</evidence>
<dbReference type="HOGENOM" id="CLU_000995_7_2_1"/>
<protein>
    <recommendedName>
        <fullName evidence="3">DNA helicase</fullName>
        <ecNumber evidence="3">3.6.4.12</ecNumber>
    </recommendedName>
    <alternativeName>
        <fullName evidence="12">Minichromosome maintenance 9</fullName>
    </alternativeName>
</protein>
<dbReference type="InterPro" id="IPR027417">
    <property type="entry name" value="P-loop_NTPase"/>
</dbReference>
<dbReference type="GO" id="GO:0003697">
    <property type="term" value="F:single-stranded DNA binding"/>
    <property type="evidence" value="ECO:0007669"/>
    <property type="project" value="TreeGrafter"/>
</dbReference>
<dbReference type="SMART" id="SM00350">
    <property type="entry name" value="MCM"/>
    <property type="match status" value="1"/>
</dbReference>
<evidence type="ECO:0000256" key="7">
    <source>
        <dbReference type="ARBA" id="ARBA00022806"/>
    </source>
</evidence>
<keyword evidence="11" id="KW-0539">Nucleus</keyword>
<dbReference type="GO" id="GO:0006260">
    <property type="term" value="P:DNA replication"/>
    <property type="evidence" value="ECO:0007669"/>
    <property type="project" value="InterPro"/>
</dbReference>
<dbReference type="GO" id="GO:0005634">
    <property type="term" value="C:nucleus"/>
    <property type="evidence" value="ECO:0007669"/>
    <property type="project" value="UniProtKB-SubCell"/>
</dbReference>
<organism evidence="16 17">
    <name type="scientific">Emiliania huxleyi (strain CCMP1516)</name>
    <dbReference type="NCBI Taxonomy" id="280463"/>
    <lineage>
        <taxon>Eukaryota</taxon>
        <taxon>Haptista</taxon>
        <taxon>Haptophyta</taxon>
        <taxon>Prymnesiophyceae</taxon>
        <taxon>Isochrysidales</taxon>
        <taxon>Noelaerhabdaceae</taxon>
        <taxon>Emiliania</taxon>
    </lineage>
</organism>
<comment type="catalytic activity">
    <reaction evidence="13">
        <text>ATP + H2O = ADP + phosphate + H(+)</text>
        <dbReference type="Rhea" id="RHEA:13065"/>
        <dbReference type="ChEBI" id="CHEBI:15377"/>
        <dbReference type="ChEBI" id="CHEBI:15378"/>
        <dbReference type="ChEBI" id="CHEBI:30616"/>
        <dbReference type="ChEBI" id="CHEBI:43474"/>
        <dbReference type="ChEBI" id="CHEBI:456216"/>
        <dbReference type="EC" id="3.6.4.12"/>
    </reaction>
</comment>
<keyword evidence="8 14" id="KW-0067">ATP-binding</keyword>
<keyword evidence="9 14" id="KW-0238">DNA-binding</keyword>
<dbReference type="RefSeq" id="XP_005766249.1">
    <property type="nucleotide sequence ID" value="XM_005766192.1"/>
</dbReference>
<dbReference type="SUPFAM" id="SSF50249">
    <property type="entry name" value="Nucleic acid-binding proteins"/>
    <property type="match status" value="1"/>
</dbReference>
<evidence type="ECO:0000256" key="11">
    <source>
        <dbReference type="ARBA" id="ARBA00023242"/>
    </source>
</evidence>
<dbReference type="Proteomes" id="UP000013827">
    <property type="component" value="Unassembled WGS sequence"/>
</dbReference>
<evidence type="ECO:0000256" key="10">
    <source>
        <dbReference type="ARBA" id="ARBA00023204"/>
    </source>
</evidence>
<dbReference type="SMART" id="SM00382">
    <property type="entry name" value="AAA"/>
    <property type="match status" value="1"/>
</dbReference>
<evidence type="ECO:0000313" key="16">
    <source>
        <dbReference type="EnsemblProtists" id="EOD13820"/>
    </source>
</evidence>
<evidence type="ECO:0000256" key="8">
    <source>
        <dbReference type="ARBA" id="ARBA00022840"/>
    </source>
</evidence>
<dbReference type="AlphaFoldDB" id="A0A0D3IRD5"/>
<comment type="subcellular location">
    <subcellularLocation>
        <location evidence="1">Nucleus</location>
    </subcellularLocation>
</comment>
<comment type="similarity">
    <text evidence="2 14">Belongs to the MCM family.</text>
</comment>
<dbReference type="PaxDb" id="2903-EOD13820"/>
<evidence type="ECO:0000256" key="12">
    <source>
        <dbReference type="ARBA" id="ARBA00042301"/>
    </source>
</evidence>
<dbReference type="EnsemblProtists" id="EOD13820">
    <property type="protein sequence ID" value="EOD13820"/>
    <property type="gene ID" value="EMIHUDRAFT_464628"/>
</dbReference>
<dbReference type="STRING" id="2903.R1DH10"/>
<proteinExistence type="inferred from homology"/>
<dbReference type="InterPro" id="IPR058768">
    <property type="entry name" value="MCM9_N"/>
</dbReference>
<dbReference type="PANTHER" id="PTHR11630">
    <property type="entry name" value="DNA REPLICATION LICENSING FACTOR MCM FAMILY MEMBER"/>
    <property type="match status" value="1"/>
</dbReference>
<evidence type="ECO:0000256" key="6">
    <source>
        <dbReference type="ARBA" id="ARBA00022801"/>
    </source>
</evidence>
<evidence type="ECO:0000256" key="4">
    <source>
        <dbReference type="ARBA" id="ARBA00022741"/>
    </source>
</evidence>
<dbReference type="PROSITE" id="PS00847">
    <property type="entry name" value="MCM_1"/>
    <property type="match status" value="1"/>
</dbReference>
<evidence type="ECO:0000256" key="13">
    <source>
        <dbReference type="ARBA" id="ARBA00047995"/>
    </source>
</evidence>
<keyword evidence="5" id="KW-0227">DNA damage</keyword>
<reference evidence="16" key="2">
    <citation type="submission" date="2024-10" db="UniProtKB">
        <authorList>
            <consortium name="EnsemblProtists"/>
        </authorList>
    </citation>
    <scope>IDENTIFICATION</scope>
</reference>
<feature type="domain" description="MCM C-terminal AAA(+) ATPase" evidence="15">
    <location>
        <begin position="276"/>
        <end position="469"/>
    </location>
</feature>
<reference evidence="17" key="1">
    <citation type="journal article" date="2013" name="Nature">
        <title>Pan genome of the phytoplankton Emiliania underpins its global distribution.</title>
        <authorList>
            <person name="Read B.A."/>
            <person name="Kegel J."/>
            <person name="Klute M.J."/>
            <person name="Kuo A."/>
            <person name="Lefebvre S.C."/>
            <person name="Maumus F."/>
            <person name="Mayer C."/>
            <person name="Miller J."/>
            <person name="Monier A."/>
            <person name="Salamov A."/>
            <person name="Young J."/>
            <person name="Aguilar M."/>
            <person name="Claverie J.M."/>
            <person name="Frickenhaus S."/>
            <person name="Gonzalez K."/>
            <person name="Herman E.K."/>
            <person name="Lin Y.C."/>
            <person name="Napier J."/>
            <person name="Ogata H."/>
            <person name="Sarno A.F."/>
            <person name="Shmutz J."/>
            <person name="Schroeder D."/>
            <person name="de Vargas C."/>
            <person name="Verret F."/>
            <person name="von Dassow P."/>
            <person name="Valentin K."/>
            <person name="Van de Peer Y."/>
            <person name="Wheeler G."/>
            <person name="Dacks J.B."/>
            <person name="Delwiche C.F."/>
            <person name="Dyhrman S.T."/>
            <person name="Glockner G."/>
            <person name="John U."/>
            <person name="Richards T."/>
            <person name="Worden A.Z."/>
            <person name="Zhang X."/>
            <person name="Grigoriev I.V."/>
            <person name="Allen A.E."/>
            <person name="Bidle K."/>
            <person name="Borodovsky M."/>
            <person name="Bowler C."/>
            <person name="Brownlee C."/>
            <person name="Cock J.M."/>
            <person name="Elias M."/>
            <person name="Gladyshev V.N."/>
            <person name="Groth M."/>
            <person name="Guda C."/>
            <person name="Hadaegh A."/>
            <person name="Iglesias-Rodriguez M.D."/>
            <person name="Jenkins J."/>
            <person name="Jones B.M."/>
            <person name="Lawson T."/>
            <person name="Leese F."/>
            <person name="Lindquist E."/>
            <person name="Lobanov A."/>
            <person name="Lomsadze A."/>
            <person name="Malik S.B."/>
            <person name="Marsh M.E."/>
            <person name="Mackinder L."/>
            <person name="Mock T."/>
            <person name="Mueller-Roeber B."/>
            <person name="Pagarete A."/>
            <person name="Parker M."/>
            <person name="Probert I."/>
            <person name="Quesneville H."/>
            <person name="Raines C."/>
            <person name="Rensing S.A."/>
            <person name="Riano-Pachon D.M."/>
            <person name="Richier S."/>
            <person name="Rokitta S."/>
            <person name="Shiraiwa Y."/>
            <person name="Soanes D.M."/>
            <person name="van der Giezen M."/>
            <person name="Wahlund T.M."/>
            <person name="Williams B."/>
            <person name="Wilson W."/>
            <person name="Wolfe G."/>
            <person name="Wurch L.L."/>
        </authorList>
    </citation>
    <scope>NUCLEOTIDE SEQUENCE</scope>
</reference>